<feature type="transmembrane region" description="Helical" evidence="1">
    <location>
        <begin position="118"/>
        <end position="137"/>
    </location>
</feature>
<dbReference type="OrthoDB" id="258750at2759"/>
<sequence>MHLFKLSVPLACLLYHFILVIITLVNYITFVRYQNTAQELRTAYLAFSVIGIIAYGTCSAPLFVYAYKYGRTWSLRLGRLLLGIAVMFLFSSLPMLVIELVQLLLFDCKFKHPLDGMCFVLHLIAAGVGGCISWFAYLRAAARCLQNWRGPERQITDEAENMPNKEFQLKLVKRSQLQPQTI</sequence>
<evidence type="ECO:0000313" key="3">
    <source>
        <dbReference type="Proteomes" id="UP000038009"/>
    </source>
</evidence>
<proteinExistence type="predicted"/>
<keyword evidence="3" id="KW-1185">Reference proteome</keyword>
<dbReference type="EMBL" id="LJSK01000055">
    <property type="protein sequence ID" value="KPI88300.1"/>
    <property type="molecule type" value="Genomic_DNA"/>
</dbReference>
<accession>A0A0N1ILT5</accession>
<comment type="caution">
    <text evidence="2">The sequence shown here is derived from an EMBL/GenBank/DDBJ whole genome shotgun (WGS) entry which is preliminary data.</text>
</comment>
<keyword evidence="1" id="KW-0472">Membrane</keyword>
<evidence type="ECO:0000256" key="1">
    <source>
        <dbReference type="SAM" id="Phobius"/>
    </source>
</evidence>
<feature type="transmembrane region" description="Helical" evidence="1">
    <location>
        <begin position="6"/>
        <end position="31"/>
    </location>
</feature>
<protein>
    <submittedName>
        <fullName evidence="2">Uncharacterized protein</fullName>
    </submittedName>
</protein>
<keyword evidence="1" id="KW-0812">Transmembrane</keyword>
<feature type="transmembrane region" description="Helical" evidence="1">
    <location>
        <begin position="43"/>
        <end position="67"/>
    </location>
</feature>
<dbReference type="AlphaFoldDB" id="A0A0N1ILT5"/>
<gene>
    <name evidence="2" type="ORF">ABL78_2599</name>
</gene>
<dbReference type="Proteomes" id="UP000038009">
    <property type="component" value="Unassembled WGS sequence"/>
</dbReference>
<name>A0A0N1ILT5_LEPSE</name>
<evidence type="ECO:0000313" key="2">
    <source>
        <dbReference type="EMBL" id="KPI88300.1"/>
    </source>
</evidence>
<feature type="transmembrane region" description="Helical" evidence="1">
    <location>
        <begin position="79"/>
        <end position="106"/>
    </location>
</feature>
<dbReference type="OMA" id="YGACAGP"/>
<organism evidence="2 3">
    <name type="scientific">Leptomonas seymouri</name>
    <dbReference type="NCBI Taxonomy" id="5684"/>
    <lineage>
        <taxon>Eukaryota</taxon>
        <taxon>Discoba</taxon>
        <taxon>Euglenozoa</taxon>
        <taxon>Kinetoplastea</taxon>
        <taxon>Metakinetoplastina</taxon>
        <taxon>Trypanosomatida</taxon>
        <taxon>Trypanosomatidae</taxon>
        <taxon>Leishmaniinae</taxon>
        <taxon>Leptomonas</taxon>
    </lineage>
</organism>
<reference evidence="2 3" key="1">
    <citation type="journal article" date="2015" name="PLoS Pathog.">
        <title>Leptomonas seymouri: Adaptations to the Dixenous Life Cycle Analyzed by Genome Sequencing, Transcriptome Profiling and Co-infection with Leishmania donovani.</title>
        <authorList>
            <person name="Kraeva N."/>
            <person name="Butenko A."/>
            <person name="Hlavacova J."/>
            <person name="Kostygov A."/>
            <person name="Myskova J."/>
            <person name="Grybchuk D."/>
            <person name="Lestinova T."/>
            <person name="Votypka J."/>
            <person name="Volf P."/>
            <person name="Opperdoes F."/>
            <person name="Flegontov P."/>
            <person name="Lukes J."/>
            <person name="Yurchenko V."/>
        </authorList>
    </citation>
    <scope>NUCLEOTIDE SEQUENCE [LARGE SCALE GENOMIC DNA]</scope>
    <source>
        <strain evidence="2 3">ATCC 30220</strain>
    </source>
</reference>
<dbReference type="VEuPathDB" id="TriTrypDB:Lsey_0055_0130"/>
<keyword evidence="1" id="KW-1133">Transmembrane helix</keyword>